<sequence>MKPLVATVLLSSLLFSGSTELTTTLDMNKLKAKSDCAKEQGAGRQKRAVVWENKTINYSREEGFVDLRLGRL</sequence>
<gene>
    <name evidence="1" type="ORF">F9B85_10850</name>
</gene>
<reference evidence="1 2" key="1">
    <citation type="submission" date="2019-10" db="EMBL/GenBank/DDBJ databases">
        <title>Whole-genome sequence of the extremophile Heliorestis acidaminivorans DSM 24790.</title>
        <authorList>
            <person name="Kyndt J.A."/>
            <person name="Meyer T.E."/>
        </authorList>
    </citation>
    <scope>NUCLEOTIDE SEQUENCE [LARGE SCALE GENOMIC DNA]</scope>
    <source>
        <strain evidence="1 2">DSM 24790</strain>
    </source>
</reference>
<dbReference type="OrthoDB" id="9876105at2"/>
<proteinExistence type="predicted"/>
<name>A0A6I0EYG8_9FIRM</name>
<comment type="caution">
    <text evidence="1">The sequence shown here is derived from an EMBL/GenBank/DDBJ whole genome shotgun (WGS) entry which is preliminary data.</text>
</comment>
<organism evidence="1 2">
    <name type="scientific">Heliorestis acidaminivorans</name>
    <dbReference type="NCBI Taxonomy" id="553427"/>
    <lineage>
        <taxon>Bacteria</taxon>
        <taxon>Bacillati</taxon>
        <taxon>Bacillota</taxon>
        <taxon>Clostridia</taxon>
        <taxon>Eubacteriales</taxon>
        <taxon>Heliobacteriaceae</taxon>
        <taxon>Heliorestis</taxon>
    </lineage>
</organism>
<dbReference type="Proteomes" id="UP000468766">
    <property type="component" value="Unassembled WGS sequence"/>
</dbReference>
<accession>A0A6I0EYG8</accession>
<evidence type="ECO:0000313" key="1">
    <source>
        <dbReference type="EMBL" id="KAB2951783.1"/>
    </source>
</evidence>
<dbReference type="AlphaFoldDB" id="A0A6I0EYG8"/>
<dbReference type="EMBL" id="WBXO01000009">
    <property type="protein sequence ID" value="KAB2951783.1"/>
    <property type="molecule type" value="Genomic_DNA"/>
</dbReference>
<keyword evidence="2" id="KW-1185">Reference proteome</keyword>
<dbReference type="RefSeq" id="WP_151620817.1">
    <property type="nucleotide sequence ID" value="NZ_WBXO01000009.1"/>
</dbReference>
<evidence type="ECO:0000313" key="2">
    <source>
        <dbReference type="Proteomes" id="UP000468766"/>
    </source>
</evidence>
<protein>
    <submittedName>
        <fullName evidence="1">Uncharacterized protein</fullName>
    </submittedName>
</protein>